<dbReference type="GO" id="GO:0046872">
    <property type="term" value="F:metal ion binding"/>
    <property type="evidence" value="ECO:0007669"/>
    <property type="project" value="UniProtKB-KW"/>
</dbReference>
<dbReference type="PANTHER" id="PTHR28620">
    <property type="entry name" value="CENTROMERE PROTEIN V"/>
    <property type="match status" value="1"/>
</dbReference>
<dbReference type="GO" id="GO:0016846">
    <property type="term" value="F:carbon-sulfur lyase activity"/>
    <property type="evidence" value="ECO:0007669"/>
    <property type="project" value="InterPro"/>
</dbReference>
<dbReference type="PANTHER" id="PTHR28620:SF1">
    <property type="entry name" value="CENP-V_GFA DOMAIN-CONTAINING PROTEIN"/>
    <property type="match status" value="1"/>
</dbReference>
<dbReference type="SUPFAM" id="SSF51316">
    <property type="entry name" value="Mss4-like"/>
    <property type="match status" value="1"/>
</dbReference>
<evidence type="ECO:0000256" key="2">
    <source>
        <dbReference type="ARBA" id="ARBA00022723"/>
    </source>
</evidence>
<protein>
    <submittedName>
        <fullName evidence="5">Glutathione-dependent formaldehyde-activating, GFA</fullName>
    </submittedName>
</protein>
<dbReference type="eggNOG" id="COG3791">
    <property type="taxonomic scope" value="Bacteria"/>
</dbReference>
<name>A0A017T4M7_9BACT</name>
<dbReference type="Proteomes" id="UP000019678">
    <property type="component" value="Unassembled WGS sequence"/>
</dbReference>
<accession>A0A017T4M7</accession>
<dbReference type="Pfam" id="PF04828">
    <property type="entry name" value="GFA"/>
    <property type="match status" value="1"/>
</dbReference>
<evidence type="ECO:0000256" key="3">
    <source>
        <dbReference type="ARBA" id="ARBA00022833"/>
    </source>
</evidence>
<keyword evidence="2" id="KW-0479">Metal-binding</keyword>
<proteinExistence type="inferred from homology"/>
<dbReference type="InterPro" id="IPR006913">
    <property type="entry name" value="CENP-V/GFA"/>
</dbReference>
<gene>
    <name evidence="5" type="ORF">CAP_4690</name>
</gene>
<comment type="caution">
    <text evidence="5">The sequence shown here is derived from an EMBL/GenBank/DDBJ whole genome shotgun (WGS) entry which is preliminary data.</text>
</comment>
<evidence type="ECO:0000313" key="6">
    <source>
        <dbReference type="Proteomes" id="UP000019678"/>
    </source>
</evidence>
<dbReference type="InterPro" id="IPR011057">
    <property type="entry name" value="Mss4-like_sf"/>
</dbReference>
<sequence length="138" mass="14738">MRATLVALTSHAGDGSRLLMSETKNHAGSCHCGKVRYEVATDLGQAISCNCSMCAKKGSVLTFVPADQFKLLSGQDGLTDYQFNKKTIHHLFCSTCGVTSFARGTGPDGKEMVAVNLRCLDDLDLSSLNVTPVDGKSY</sequence>
<keyword evidence="6" id="KW-1185">Reference proteome</keyword>
<evidence type="ECO:0000259" key="4">
    <source>
        <dbReference type="PROSITE" id="PS51891"/>
    </source>
</evidence>
<dbReference type="AlphaFoldDB" id="A0A017T4M7"/>
<keyword evidence="3" id="KW-0862">Zinc</keyword>
<evidence type="ECO:0000313" key="5">
    <source>
        <dbReference type="EMBL" id="EYF04213.1"/>
    </source>
</evidence>
<organism evidence="5 6">
    <name type="scientific">Chondromyces apiculatus DSM 436</name>
    <dbReference type="NCBI Taxonomy" id="1192034"/>
    <lineage>
        <taxon>Bacteria</taxon>
        <taxon>Pseudomonadati</taxon>
        <taxon>Myxococcota</taxon>
        <taxon>Polyangia</taxon>
        <taxon>Polyangiales</taxon>
        <taxon>Polyangiaceae</taxon>
        <taxon>Chondromyces</taxon>
    </lineage>
</organism>
<comment type="similarity">
    <text evidence="1">Belongs to the Gfa family.</text>
</comment>
<reference evidence="5 6" key="1">
    <citation type="submission" date="2013-05" db="EMBL/GenBank/DDBJ databases">
        <title>Genome assembly of Chondromyces apiculatus DSM 436.</title>
        <authorList>
            <person name="Sharma G."/>
            <person name="Khatri I."/>
            <person name="Kaur C."/>
            <person name="Mayilraj S."/>
            <person name="Subramanian S."/>
        </authorList>
    </citation>
    <scope>NUCLEOTIDE SEQUENCE [LARGE SCALE GENOMIC DNA]</scope>
    <source>
        <strain evidence="5 6">DSM 436</strain>
    </source>
</reference>
<dbReference type="EMBL" id="ASRX01000037">
    <property type="protein sequence ID" value="EYF04213.1"/>
    <property type="molecule type" value="Genomic_DNA"/>
</dbReference>
<dbReference type="PROSITE" id="PS51891">
    <property type="entry name" value="CENP_V_GFA"/>
    <property type="match status" value="1"/>
</dbReference>
<evidence type="ECO:0000256" key="1">
    <source>
        <dbReference type="ARBA" id="ARBA00005495"/>
    </source>
</evidence>
<dbReference type="InterPro" id="IPR052355">
    <property type="entry name" value="CENP-V-like"/>
</dbReference>
<dbReference type="STRING" id="1192034.CAP_4690"/>
<feature type="domain" description="CENP-V/GFA" evidence="4">
    <location>
        <begin position="26"/>
        <end position="138"/>
    </location>
</feature>
<dbReference type="Gene3D" id="2.170.150.70">
    <property type="match status" value="1"/>
</dbReference>